<gene>
    <name evidence="1" type="ORF">LKD47_08605</name>
</gene>
<dbReference type="EMBL" id="JAJEQW010000008">
    <property type="protein sequence ID" value="MCC2242352.1"/>
    <property type="molecule type" value="Genomic_DNA"/>
</dbReference>
<sequence>MSKLFCVSPGLRVLERQMQQPPGYRPRGYGICVMDVDWRSRGNYSEIVDCVISRMQMEHLKKRVDEIFCEVDKELIFRNPKHRNDFYSLLMGKRAKTLQYAPGYAAAVFLLSADGILWEKIRKNVLDTGIYFDRVRLGGVTLEHYILFHAAKDVYSGTKHIRLSELTDRELIPDEILRLIVNAFVIEKCGVEIIKQEVWNAD</sequence>
<reference evidence="1" key="1">
    <citation type="submission" date="2021-10" db="EMBL/GenBank/DDBJ databases">
        <title>Anaerobic single-cell dispensing facilitates the cultivation of human gut bacteria.</title>
        <authorList>
            <person name="Afrizal A."/>
        </authorList>
    </citation>
    <scope>NUCLEOTIDE SEQUENCE</scope>
    <source>
        <strain evidence="1">CLA-AA-H204</strain>
    </source>
</reference>
<name>A0AAW4WIU9_9FIRM</name>
<accession>A0AAW4WIU9</accession>
<evidence type="ECO:0000313" key="2">
    <source>
        <dbReference type="Proteomes" id="UP001198893"/>
    </source>
</evidence>
<dbReference type="RefSeq" id="WP_119623178.1">
    <property type="nucleotide sequence ID" value="NZ_JAJEQW010000008.1"/>
</dbReference>
<protein>
    <submittedName>
        <fullName evidence="1">Uncharacterized protein</fullName>
    </submittedName>
</protein>
<proteinExistence type="predicted"/>
<comment type="caution">
    <text evidence="1">The sequence shown here is derived from an EMBL/GenBank/DDBJ whole genome shotgun (WGS) entry which is preliminary data.</text>
</comment>
<evidence type="ECO:0000313" key="1">
    <source>
        <dbReference type="EMBL" id="MCC2242352.1"/>
    </source>
</evidence>
<dbReference type="Proteomes" id="UP001198893">
    <property type="component" value="Unassembled WGS sequence"/>
</dbReference>
<dbReference type="AlphaFoldDB" id="A0AAW4WIU9"/>
<organism evidence="1 2">
    <name type="scientific">Roseburia amylophila</name>
    <dbReference type="NCBI Taxonomy" id="2981794"/>
    <lineage>
        <taxon>Bacteria</taxon>
        <taxon>Bacillati</taxon>
        <taxon>Bacillota</taxon>
        <taxon>Clostridia</taxon>
        <taxon>Lachnospirales</taxon>
        <taxon>Lachnospiraceae</taxon>
        <taxon>Roseburia</taxon>
    </lineage>
</organism>